<evidence type="ECO:0000259" key="3">
    <source>
        <dbReference type="Pfam" id="PF00857"/>
    </source>
</evidence>
<keyword evidence="5" id="KW-1185">Reference proteome</keyword>
<name>A0A9X2AFT9_9BACL</name>
<evidence type="ECO:0000256" key="2">
    <source>
        <dbReference type="ARBA" id="ARBA00022801"/>
    </source>
</evidence>
<dbReference type="InterPro" id="IPR036380">
    <property type="entry name" value="Isochorismatase-like_sf"/>
</dbReference>
<dbReference type="SUPFAM" id="SSF52499">
    <property type="entry name" value="Isochorismatase-like hydrolases"/>
    <property type="match status" value="1"/>
</dbReference>
<dbReference type="InterPro" id="IPR000868">
    <property type="entry name" value="Isochorismatase-like_dom"/>
</dbReference>
<dbReference type="InterPro" id="IPR050272">
    <property type="entry name" value="Isochorismatase-like_hydrls"/>
</dbReference>
<comment type="similarity">
    <text evidence="1">Belongs to the isochorismatase family.</text>
</comment>
<dbReference type="Proteomes" id="UP001139263">
    <property type="component" value="Unassembled WGS sequence"/>
</dbReference>
<dbReference type="GO" id="GO:0016787">
    <property type="term" value="F:hydrolase activity"/>
    <property type="evidence" value="ECO:0007669"/>
    <property type="project" value="UniProtKB-KW"/>
</dbReference>
<keyword evidence="2" id="KW-0378">Hydrolase</keyword>
<organism evidence="4 5">
    <name type="scientific">Sulfoacidibacillus ferrooxidans</name>
    <dbReference type="NCBI Taxonomy" id="2005001"/>
    <lineage>
        <taxon>Bacteria</taxon>
        <taxon>Bacillati</taxon>
        <taxon>Bacillota</taxon>
        <taxon>Bacilli</taxon>
        <taxon>Bacillales</taxon>
        <taxon>Alicyclobacillaceae</taxon>
        <taxon>Sulfoacidibacillus</taxon>
    </lineage>
</organism>
<dbReference type="CDD" id="cd01014">
    <property type="entry name" value="nicotinamidase_related"/>
    <property type="match status" value="1"/>
</dbReference>
<dbReference type="PANTHER" id="PTHR43540">
    <property type="entry name" value="PEROXYUREIDOACRYLATE/UREIDOACRYLATE AMIDOHYDROLASE-RELATED"/>
    <property type="match status" value="1"/>
</dbReference>
<evidence type="ECO:0000313" key="4">
    <source>
        <dbReference type="EMBL" id="MCI0184391.1"/>
    </source>
</evidence>
<dbReference type="Gene3D" id="3.40.50.850">
    <property type="entry name" value="Isochorismatase-like"/>
    <property type="match status" value="1"/>
</dbReference>
<evidence type="ECO:0000256" key="1">
    <source>
        <dbReference type="ARBA" id="ARBA00006336"/>
    </source>
</evidence>
<reference evidence="4" key="1">
    <citation type="submission" date="2022-03" db="EMBL/GenBank/DDBJ databases">
        <title>Draft Genome Sequence of Firmicute Strain S0AB, a Heterotrophic Iron/Sulfur-Oxidizing Extreme Acidophile.</title>
        <authorList>
            <person name="Vergara E."/>
            <person name="Pakostova E."/>
            <person name="Johnson D.B."/>
            <person name="Holmes D.S."/>
        </authorList>
    </citation>
    <scope>NUCLEOTIDE SEQUENCE</scope>
    <source>
        <strain evidence="4">S0AB</strain>
    </source>
</reference>
<dbReference type="PANTHER" id="PTHR43540:SF1">
    <property type="entry name" value="ISOCHORISMATASE HYDROLASE"/>
    <property type="match status" value="1"/>
</dbReference>
<evidence type="ECO:0000313" key="5">
    <source>
        <dbReference type="Proteomes" id="UP001139263"/>
    </source>
</evidence>
<sequence length="168" mass="19058">MWGERNNLQAEGNIERILRHWREMNRPVFHVQHLSMISTSPLRRDHIGSEIKDGVKPLPYEPLFQKSVNSAFIGTDLEDCLRKNGYQIIIIVGLTTDHCISTTTRMAANLGFKPYLISDATATFGRTLDKGKYYSPEEIHEINLVSLNHEFATVMDTATLMGSIEPVI</sequence>
<protein>
    <recommendedName>
        <fullName evidence="3">Isochorismatase-like domain-containing protein</fullName>
    </recommendedName>
</protein>
<dbReference type="AlphaFoldDB" id="A0A9X2AFT9"/>
<comment type="caution">
    <text evidence="4">The sequence shown here is derived from an EMBL/GenBank/DDBJ whole genome shotgun (WGS) entry which is preliminary data.</text>
</comment>
<gene>
    <name evidence="4" type="ORF">MM817_02688</name>
</gene>
<dbReference type="EMBL" id="JALBUF010000013">
    <property type="protein sequence ID" value="MCI0184391.1"/>
    <property type="molecule type" value="Genomic_DNA"/>
</dbReference>
<feature type="domain" description="Isochorismatase-like" evidence="3">
    <location>
        <begin position="12"/>
        <end position="158"/>
    </location>
</feature>
<proteinExistence type="inferred from homology"/>
<accession>A0A9X2AFT9</accession>
<dbReference type="Pfam" id="PF00857">
    <property type="entry name" value="Isochorismatase"/>
    <property type="match status" value="1"/>
</dbReference>